<reference evidence="2 3" key="1">
    <citation type="journal article" date="2014" name="Mol. Biol. Evol.">
        <title>Massive expansion of Ubiquitination-related gene families within the Chlamydiae.</title>
        <authorList>
            <person name="Domman D."/>
            <person name="Collingro A."/>
            <person name="Lagkouvardos I."/>
            <person name="Gehre L."/>
            <person name="Weinmaier T."/>
            <person name="Rattei T."/>
            <person name="Subtil A."/>
            <person name="Horn M."/>
        </authorList>
    </citation>
    <scope>NUCLEOTIDE SEQUENCE [LARGE SCALE GENOMIC DNA]</scope>
    <source>
        <strain evidence="2 3">OEW1</strain>
    </source>
</reference>
<organism evidence="2 3">
    <name type="scientific">Parachlamydia acanthamoebae</name>
    <dbReference type="NCBI Taxonomy" id="83552"/>
    <lineage>
        <taxon>Bacteria</taxon>
        <taxon>Pseudomonadati</taxon>
        <taxon>Chlamydiota</taxon>
        <taxon>Chlamydiia</taxon>
        <taxon>Parachlamydiales</taxon>
        <taxon>Parachlamydiaceae</taxon>
        <taxon>Parachlamydia</taxon>
    </lineage>
</organism>
<gene>
    <name evidence="2" type="ORF">DB43_HC00370</name>
</gene>
<dbReference type="EMBL" id="JSAM01000098">
    <property type="protein sequence ID" value="KIA76972.1"/>
    <property type="molecule type" value="Genomic_DNA"/>
</dbReference>
<feature type="transmembrane region" description="Helical" evidence="1">
    <location>
        <begin position="234"/>
        <end position="254"/>
    </location>
</feature>
<evidence type="ECO:0000256" key="1">
    <source>
        <dbReference type="SAM" id="Phobius"/>
    </source>
</evidence>
<dbReference type="PATRIC" id="fig|83552.4.peg.1927"/>
<accession>A0A0C1E6Q3</accession>
<sequence length="323" mass="38329">MRSKVGDASFTMTFSFLFIRRCIKRDALKRKSIMLSTKEKWINWNEEGLLPGPDETEQSFLERAHYCLNLKQQIAQALGSAIPFQEEDLANQSFFQPIWEKTDALYGMKPSWVPLFFSNVKLAPWHGGCAWIFQLSETEPLSALLQLRKNFAYQQKYLGLYDRNELIAHELVHVGRMAYQEPQFEEFFAYQTSDSWFRRLFGPLIQSSYESLLFVFSLFFVLILQLWIPQEPFAQIAMFLPILLMAYALGRLAFRWVQFNQAKQKLFQLFQNKEKAWHVLYRLTDREIKTVGKLSPEKILAYFEERQEDSFRLKVLWLTRFSK</sequence>
<feature type="transmembrane region" description="Helical" evidence="1">
    <location>
        <begin position="208"/>
        <end position="228"/>
    </location>
</feature>
<keyword evidence="1" id="KW-0812">Transmembrane</keyword>
<dbReference type="AlphaFoldDB" id="A0A0C1E6Q3"/>
<comment type="caution">
    <text evidence="2">The sequence shown here is derived from an EMBL/GenBank/DDBJ whole genome shotgun (WGS) entry which is preliminary data.</text>
</comment>
<evidence type="ECO:0000313" key="2">
    <source>
        <dbReference type="EMBL" id="KIA76972.1"/>
    </source>
</evidence>
<evidence type="ECO:0000313" key="3">
    <source>
        <dbReference type="Proteomes" id="UP000031307"/>
    </source>
</evidence>
<dbReference type="Proteomes" id="UP000031307">
    <property type="component" value="Unassembled WGS sequence"/>
</dbReference>
<keyword evidence="1" id="KW-1133">Transmembrane helix</keyword>
<keyword evidence="1" id="KW-0472">Membrane</keyword>
<protein>
    <submittedName>
        <fullName evidence="2">Uncharacterized protein</fullName>
    </submittedName>
</protein>
<proteinExistence type="predicted"/>
<name>A0A0C1E6Q3_9BACT</name>